<organism evidence="1 2">
    <name type="scientific">Lipomyces orientalis</name>
    <dbReference type="NCBI Taxonomy" id="1233043"/>
    <lineage>
        <taxon>Eukaryota</taxon>
        <taxon>Fungi</taxon>
        <taxon>Dikarya</taxon>
        <taxon>Ascomycota</taxon>
        <taxon>Saccharomycotina</taxon>
        <taxon>Lipomycetes</taxon>
        <taxon>Lipomycetales</taxon>
        <taxon>Lipomycetaceae</taxon>
        <taxon>Lipomyces</taxon>
    </lineage>
</organism>
<dbReference type="EMBL" id="MU970064">
    <property type="protein sequence ID" value="KAK9323195.1"/>
    <property type="molecule type" value="Genomic_DNA"/>
</dbReference>
<evidence type="ECO:0000313" key="1">
    <source>
        <dbReference type="EMBL" id="KAK9323195.1"/>
    </source>
</evidence>
<comment type="caution">
    <text evidence="1">The sequence shown here is derived from an EMBL/GenBank/DDBJ whole genome shotgun (WGS) entry which is preliminary data.</text>
</comment>
<proteinExistence type="predicted"/>
<dbReference type="Proteomes" id="UP001489719">
    <property type="component" value="Unassembled WGS sequence"/>
</dbReference>
<gene>
    <name evidence="1" type="ORF">V1517DRAFT_107095</name>
</gene>
<reference evidence="2" key="1">
    <citation type="journal article" date="2024" name="Front. Bioeng. Biotechnol.">
        <title>Genome-scale model development and genomic sequencing of the oleaginous clade Lipomyces.</title>
        <authorList>
            <person name="Czajka J.J."/>
            <person name="Han Y."/>
            <person name="Kim J."/>
            <person name="Mondo S.J."/>
            <person name="Hofstad B.A."/>
            <person name="Robles A."/>
            <person name="Haridas S."/>
            <person name="Riley R."/>
            <person name="LaButti K."/>
            <person name="Pangilinan J."/>
            <person name="Andreopoulos W."/>
            <person name="Lipzen A."/>
            <person name="Yan J."/>
            <person name="Wang M."/>
            <person name="Ng V."/>
            <person name="Grigoriev I.V."/>
            <person name="Spatafora J.W."/>
            <person name="Magnuson J.K."/>
            <person name="Baker S.E."/>
            <person name="Pomraning K.R."/>
        </authorList>
    </citation>
    <scope>NUCLEOTIDE SEQUENCE [LARGE SCALE GENOMIC DNA]</scope>
    <source>
        <strain evidence="2">CBS 10300</strain>
    </source>
</reference>
<name>A0ACC3TPP2_9ASCO</name>
<sequence length="132" mass="15769">MVTLCQSRHGIIFQSVLSCSKAILFAMQYLCSRPIEKDSEVTGTMAYKRRIIFAPFTKLSRRRRRAINRRRMEFYMVSYDVLPFPEQEYVPLNPEQGAYPRYTSCWNNNEEECVDDEMHLLARFRLSMTQYM</sequence>
<keyword evidence="2" id="KW-1185">Reference proteome</keyword>
<accession>A0ACC3TPP2</accession>
<protein>
    <submittedName>
        <fullName evidence="1">Uncharacterized protein</fullName>
    </submittedName>
</protein>
<evidence type="ECO:0000313" key="2">
    <source>
        <dbReference type="Proteomes" id="UP001489719"/>
    </source>
</evidence>